<dbReference type="EMBL" id="JAERUA010000018">
    <property type="protein sequence ID" value="KAI1887452.1"/>
    <property type="molecule type" value="Genomic_DNA"/>
</dbReference>
<evidence type="ECO:0000256" key="8">
    <source>
        <dbReference type="SAM" id="SignalP"/>
    </source>
</evidence>
<dbReference type="InterPro" id="IPR039877">
    <property type="entry name" value="TMEM131-like"/>
</dbReference>
<feature type="compositionally biased region" description="Low complexity" evidence="7">
    <location>
        <begin position="1483"/>
        <end position="1499"/>
    </location>
</feature>
<feature type="domain" description="TMEM131L third Ig-like" evidence="11">
    <location>
        <begin position="392"/>
        <end position="487"/>
    </location>
</feature>
<proteinExistence type="inferred from homology"/>
<feature type="domain" description="Transmembrane protein 131-like second Ig-like" evidence="10">
    <location>
        <begin position="199"/>
        <end position="350"/>
    </location>
</feature>
<evidence type="ECO:0000256" key="3">
    <source>
        <dbReference type="ARBA" id="ARBA00022692"/>
    </source>
</evidence>
<feature type="region of interest" description="Disordered" evidence="7">
    <location>
        <begin position="1483"/>
        <end position="1511"/>
    </location>
</feature>
<feature type="compositionally biased region" description="Basic and acidic residues" evidence="7">
    <location>
        <begin position="1054"/>
        <end position="1075"/>
    </location>
</feature>
<evidence type="ECO:0000256" key="6">
    <source>
        <dbReference type="ARBA" id="ARBA00023136"/>
    </source>
</evidence>
<feature type="compositionally biased region" description="Polar residues" evidence="7">
    <location>
        <begin position="992"/>
        <end position="1003"/>
    </location>
</feature>
<feature type="compositionally biased region" description="Basic residues" evidence="7">
    <location>
        <begin position="949"/>
        <end position="963"/>
    </location>
</feature>
<comment type="caution">
    <text evidence="14">The sequence shown here is derived from an EMBL/GenBank/DDBJ whole genome shotgun (WGS) entry which is preliminary data.</text>
</comment>
<keyword evidence="6" id="KW-0472">Membrane</keyword>
<keyword evidence="5" id="KW-1133">Transmembrane helix</keyword>
<dbReference type="Gene3D" id="2.60.40.10">
    <property type="entry name" value="Immunoglobulins"/>
    <property type="match status" value="2"/>
</dbReference>
<keyword evidence="3" id="KW-0812">Transmembrane</keyword>
<feature type="region of interest" description="Disordered" evidence="7">
    <location>
        <begin position="912"/>
        <end position="1233"/>
    </location>
</feature>
<comment type="subcellular location">
    <subcellularLocation>
        <location evidence="1">Membrane</location>
        <topology evidence="1">Single-pass type I membrane protein</topology>
    </subcellularLocation>
</comment>
<dbReference type="InterPro" id="IPR013783">
    <property type="entry name" value="Ig-like_fold"/>
</dbReference>
<dbReference type="InterPro" id="IPR055435">
    <property type="entry name" value="Ig_TMEM131L_3"/>
</dbReference>
<evidence type="ECO:0008006" key="16">
    <source>
        <dbReference type="Google" id="ProtNLM"/>
    </source>
</evidence>
<evidence type="ECO:0000313" key="15">
    <source>
        <dbReference type="Proteomes" id="UP000829720"/>
    </source>
</evidence>
<feature type="compositionally biased region" description="Polar residues" evidence="7">
    <location>
        <begin position="1153"/>
        <end position="1165"/>
    </location>
</feature>
<name>A0A8T3CV23_9TELE</name>
<evidence type="ECO:0000256" key="2">
    <source>
        <dbReference type="ARBA" id="ARBA00006682"/>
    </source>
</evidence>
<evidence type="ECO:0000256" key="4">
    <source>
        <dbReference type="ARBA" id="ARBA00022729"/>
    </source>
</evidence>
<comment type="similarity">
    <text evidence="2">Belongs to the TMEM131 family.</text>
</comment>
<sequence>MAGQREFQQGGNCHRKTWINVLLGILQLVLPYAQQGEAQLQALSQMSGVVEVWQAEDAELLVPPQAEEEHSKEGLPQQESTSFYMGDSGRSVHFKPAVLDFGTQLLGLPRAETVYIHNPSQEVAVTVLSAFTSCRHLHVPPLHRRVIAPRGKTSFKLIFLPTEEGNIETSLFINTSSHGVLSYQVFGVGAHPGALSAAQMKTEILLFPHIHSIKLTQTQENASNITLLGLLLECNLPENTHRQPQNKESCFATERLALQISLSERGERRGDLEKLKPYVIENIMVLFVMSSGGGSREPRITVYMLNSGAEKLFVNDMHILSDVESSVEFKQVLLKASANNFTQVATLVCKGSEPAVEAKCSTQMSVSVLRSSSLKPYPGLGLTHRLFGYNPSTLFHVKPSQNGRHHVDLWLNNGFDFSFSVNEVTVPQDVEGALTVTNFSRPVTVPWGCWRLLSLRFNRRKLPVNVMTTVVLVTSIGLSLELPLRVRSGSKEGDVVLEASAECGKPCPLRLSETGRSQWQQTLLDATSSWRVDSSLAAEVCARWRNSKDLLSCSWPRLPVETGSPLDFGATPVNERKVKSFMLKNPSSSPVYVEVRALSSYSAPLDALDLLTRWFNISPLSINVTTGEFVLLQADGQDSSDGAVRLLLQPWESREISVGFTPAEHKPVTSIILIRNNLTVFDMVTVRGHGARELLRVGGKLPGPGASLRFNVPQSTLMECRDGLRTNKPLFAIRKSFKVENAGELPLTVVSMTINGYKCQGFGFEVLQCRSFQLGYNSSSEITIAFTPDFTSSWVIRDLTLVTGRGSSFPFTLNVTLPHHMLPLCAQVVPGPSWEETFWVITLVFTCCSLGGVCFMAFHQAQYILTEFTVPSPRANHSSVLHRDSSPTSPVCPNGISKTKGSCKTFVDSCNTSDKGKGKGSLAVAGGAASSRGQSSSRKSSCGAAAQPQKKHKVSLYYSKHKGGSATTAMATEEEREEPNSEQAVIEPVCDNDTQPESSAPTHTRTHFPEMEDGPASPVMFPMETCPSFQDSGTSLSPCSQAEKPLPHFTNNKGPEKREDTEPAVQLREDSELQRKLSVRMEPGLLASGPKGKKSASKSQRKSAEDVPCAPEHSPATQTERNRDPEWRENRNANRTRNRSSGGKADTPKCGPSTDSPLKQLQNGMCPSRQRRKGSERRPQWESGSDSGSSSGSVRGSRGSSGSWSSASSLEGERDLSAGARHHCTAPSMPRDSIQYSIHPAERDCYPTFNSSYNGQSVHTLYRKEPCQAPDPVPESSFTPSFAAVTAGVEPNMDLTCPYLTEEVWSAPSVPLTNEFRYNATEPLPFVPQESPRSPYNGFPWSTASSQSPSSYSYCDNNNSVTGGNAHFQNSLSCQESQNVSYSPQSSWGEDSAPEVPSAWEAAGCVGKGFYSGTRSLSPMSGLFGSIWTPQSEPYQNHFQQERCFPPSPQPTYSTEPLGLCRPGHFSSFNPFGPHMNLDIWNSSSSSSSTSTSNRGSNSQLSNDSGYCGDV</sequence>
<feature type="domain" description="TMEM131L fifth Ig-like" evidence="13">
    <location>
        <begin position="741"/>
        <end position="804"/>
    </location>
</feature>
<evidence type="ECO:0000259" key="9">
    <source>
        <dbReference type="Pfam" id="PF12371"/>
    </source>
</evidence>
<evidence type="ECO:0000259" key="13">
    <source>
        <dbReference type="Pfam" id="PF24501"/>
    </source>
</evidence>
<gene>
    <name evidence="14" type="ORF">AGOR_G00190440</name>
</gene>
<evidence type="ECO:0000256" key="1">
    <source>
        <dbReference type="ARBA" id="ARBA00004479"/>
    </source>
</evidence>
<feature type="signal peptide" evidence="8">
    <location>
        <begin position="1"/>
        <end position="38"/>
    </location>
</feature>
<dbReference type="Pfam" id="PF24498">
    <property type="entry name" value="Ig_TMEM131L_3"/>
    <property type="match status" value="1"/>
</dbReference>
<accession>A0A8T3CV23</accession>
<dbReference type="Pfam" id="PF19532">
    <property type="entry name" value="Ig_TMEM131L_2nd"/>
    <property type="match status" value="1"/>
</dbReference>
<reference evidence="14" key="1">
    <citation type="submission" date="2021-01" db="EMBL/GenBank/DDBJ databases">
        <authorList>
            <person name="Zahm M."/>
            <person name="Roques C."/>
            <person name="Cabau C."/>
            <person name="Klopp C."/>
            <person name="Donnadieu C."/>
            <person name="Jouanno E."/>
            <person name="Lampietro C."/>
            <person name="Louis A."/>
            <person name="Herpin A."/>
            <person name="Echchiki A."/>
            <person name="Berthelot C."/>
            <person name="Parey E."/>
            <person name="Roest-Crollius H."/>
            <person name="Braasch I."/>
            <person name="Postlethwait J."/>
            <person name="Bobe J."/>
            <person name="Montfort J."/>
            <person name="Bouchez O."/>
            <person name="Begum T."/>
            <person name="Mejri S."/>
            <person name="Adams A."/>
            <person name="Chen W.-J."/>
            <person name="Guiguen Y."/>
        </authorList>
    </citation>
    <scope>NUCLEOTIDE SEQUENCE</scope>
    <source>
        <tissue evidence="14">Blood</tissue>
    </source>
</reference>
<organism evidence="14 15">
    <name type="scientific">Albula goreensis</name>
    <dbReference type="NCBI Taxonomy" id="1534307"/>
    <lineage>
        <taxon>Eukaryota</taxon>
        <taxon>Metazoa</taxon>
        <taxon>Chordata</taxon>
        <taxon>Craniata</taxon>
        <taxon>Vertebrata</taxon>
        <taxon>Euteleostomi</taxon>
        <taxon>Actinopterygii</taxon>
        <taxon>Neopterygii</taxon>
        <taxon>Teleostei</taxon>
        <taxon>Albuliformes</taxon>
        <taxon>Albulidae</taxon>
        <taxon>Albula</taxon>
    </lineage>
</organism>
<feature type="compositionally biased region" description="Low complexity" evidence="7">
    <location>
        <begin position="920"/>
        <end position="946"/>
    </location>
</feature>
<evidence type="ECO:0000259" key="11">
    <source>
        <dbReference type="Pfam" id="PF24498"/>
    </source>
</evidence>
<feature type="chain" id="PRO_5035779650" description="Transmembrane protein 131-like" evidence="8">
    <location>
        <begin position="39"/>
        <end position="1511"/>
    </location>
</feature>
<dbReference type="OrthoDB" id="168404at2759"/>
<feature type="compositionally biased region" description="Basic residues" evidence="7">
    <location>
        <begin position="1091"/>
        <end position="1101"/>
    </location>
</feature>
<evidence type="ECO:0000256" key="7">
    <source>
        <dbReference type="SAM" id="MobiDB-lite"/>
    </source>
</evidence>
<feature type="domain" description="TMEM131L fourth Ig-like" evidence="12">
    <location>
        <begin position="566"/>
        <end position="691"/>
    </location>
</feature>
<protein>
    <recommendedName>
        <fullName evidence="16">Transmembrane protein 131-like</fullName>
    </recommendedName>
</protein>
<dbReference type="PANTHER" id="PTHR22050:SF2">
    <property type="entry name" value="TRANSMEMBRANE PROTEIN 131-LIKE"/>
    <property type="match status" value="1"/>
</dbReference>
<dbReference type="InterPro" id="IPR045695">
    <property type="entry name" value="TMEM131-like_Ig_dom2"/>
</dbReference>
<keyword evidence="4 8" id="KW-0732">Signal</keyword>
<feature type="compositionally biased region" description="Polar residues" evidence="7">
    <location>
        <begin position="1027"/>
        <end position="1040"/>
    </location>
</feature>
<evidence type="ECO:0000256" key="5">
    <source>
        <dbReference type="ARBA" id="ARBA00022989"/>
    </source>
</evidence>
<feature type="compositionally biased region" description="Low complexity" evidence="7">
    <location>
        <begin position="1183"/>
        <end position="1209"/>
    </location>
</feature>
<dbReference type="PANTHER" id="PTHR22050">
    <property type="entry name" value="RW1 PROTEIN HOMOLOG"/>
    <property type="match status" value="1"/>
</dbReference>
<feature type="domain" description="Transmembrane protein 131-like N-terminal" evidence="9">
    <location>
        <begin position="92"/>
        <end position="175"/>
    </location>
</feature>
<feature type="compositionally biased region" description="Basic and acidic residues" evidence="7">
    <location>
        <begin position="1120"/>
        <end position="1132"/>
    </location>
</feature>
<dbReference type="GO" id="GO:0016020">
    <property type="term" value="C:membrane"/>
    <property type="evidence" value="ECO:0007669"/>
    <property type="project" value="UniProtKB-SubCell"/>
</dbReference>
<dbReference type="InterPro" id="IPR055436">
    <property type="entry name" value="Ig_TMEM131L_4"/>
</dbReference>
<keyword evidence="15" id="KW-1185">Reference proteome</keyword>
<evidence type="ECO:0000259" key="10">
    <source>
        <dbReference type="Pfam" id="PF19532"/>
    </source>
</evidence>
<dbReference type="Pfam" id="PF12371">
    <property type="entry name" value="TMEM131_like_N"/>
    <property type="match status" value="1"/>
</dbReference>
<dbReference type="InterPro" id="IPR055437">
    <property type="entry name" value="TMEM131L_Ig_5"/>
</dbReference>
<dbReference type="Pfam" id="PF24499">
    <property type="entry name" value="Ig_TMEM131L_4"/>
    <property type="match status" value="1"/>
</dbReference>
<evidence type="ECO:0000313" key="14">
    <source>
        <dbReference type="EMBL" id="KAI1887452.1"/>
    </source>
</evidence>
<dbReference type="InterPro" id="IPR022113">
    <property type="entry name" value="TMEM131L_N"/>
</dbReference>
<evidence type="ECO:0000259" key="12">
    <source>
        <dbReference type="Pfam" id="PF24499"/>
    </source>
</evidence>
<dbReference type="Pfam" id="PF24501">
    <property type="entry name" value="Ig_TMEM131L_5"/>
    <property type="match status" value="1"/>
</dbReference>
<dbReference type="Proteomes" id="UP000829720">
    <property type="component" value="Unassembled WGS sequence"/>
</dbReference>